<dbReference type="RefSeq" id="WP_153704278.1">
    <property type="nucleotide sequence ID" value="NZ_WJND01000015.1"/>
</dbReference>
<protein>
    <submittedName>
        <fullName evidence="2">DUF2357 domain-containing protein</fullName>
    </submittedName>
</protein>
<organism evidence="2 3">
    <name type="scientific">Limosilactobacillus reuteri</name>
    <name type="common">Lactobacillus reuteri</name>
    <dbReference type="NCBI Taxonomy" id="1598"/>
    <lineage>
        <taxon>Bacteria</taxon>
        <taxon>Bacillati</taxon>
        <taxon>Bacillota</taxon>
        <taxon>Bacilli</taxon>
        <taxon>Lactobacillales</taxon>
        <taxon>Lactobacillaceae</taxon>
        <taxon>Limosilactobacillus</taxon>
    </lineage>
</organism>
<gene>
    <name evidence="2" type="ORF">GIX76_08600</name>
</gene>
<evidence type="ECO:0000313" key="2">
    <source>
        <dbReference type="EMBL" id="MRG90037.1"/>
    </source>
</evidence>
<accession>A0A7X2G1N4</accession>
<dbReference type="AlphaFoldDB" id="A0A7X2G1N4"/>
<proteinExistence type="predicted"/>
<evidence type="ECO:0000259" key="1">
    <source>
        <dbReference type="Pfam" id="PF09823"/>
    </source>
</evidence>
<dbReference type="Pfam" id="PF04411">
    <property type="entry name" value="PDDEXK_7"/>
    <property type="match status" value="1"/>
</dbReference>
<dbReference type="Proteomes" id="UP000460207">
    <property type="component" value="Unassembled WGS sequence"/>
</dbReference>
<dbReference type="EMBL" id="WJND01000015">
    <property type="protein sequence ID" value="MRG90037.1"/>
    <property type="molecule type" value="Genomic_DNA"/>
</dbReference>
<sequence length="576" mass="68934">MVMQDNIFLINKSYKRKIFEFSIDELNNNFQEIFENSEWGLIFHAPEGSKLYMDGLDLIHDERIVKDANGIYITPSDDPYYIYNHNENENKYLPGLYRLKLVNQSTVKYSWLKIKPKFLTENLLEVMKQDVENTVKGLARSFHANTNGSLSNYSSFLTFEEIEALTILNNSYKDFNLNTYFLSHSPRVRAGSYYHWTRNKKRNLDNKSIKKMSIKKYDKELYLKDFHATVDISENRVLKRLLLEILQVIMNIKKSIEKIPKNLMSSDLKKDFTLLQKYSSKLNYLLKEGWLRKVQIVQKEKGISNAYLDYRYIFFKDLNWKLKHISNFQPQFSRQYQYYWHRTDLLYEIWGYIKVIEALKSLGFTPVKGWIFDNVDLDFQELKPGTCVEMKTNGMYKHFMYLKIKYDDEVLPEEEEKVTLSNPLWHSSPHNRPDIRIEIYDKNMIFQSTIILDTKYRRLKNMNNFGKAGIVEQLNAYRYQLLSPYPFRADSYQKYNLFHRKNEDHQVIDVAALYPGELNDQEEVLSELKTKSTKSIVLNPRFPNNSLLKKFLKESFNQQEETFEQFEKWDEFLKDF</sequence>
<dbReference type="Pfam" id="PF09823">
    <property type="entry name" value="DUF2357"/>
    <property type="match status" value="1"/>
</dbReference>
<dbReference type="InterPro" id="IPR007505">
    <property type="entry name" value="PDDEXK_7"/>
</dbReference>
<comment type="caution">
    <text evidence="2">The sequence shown here is derived from an EMBL/GenBank/DDBJ whole genome shotgun (WGS) entry which is preliminary data.</text>
</comment>
<evidence type="ECO:0000313" key="3">
    <source>
        <dbReference type="Proteomes" id="UP000460207"/>
    </source>
</evidence>
<name>A0A7X2G1N4_LIMRT</name>
<reference evidence="2 3" key="1">
    <citation type="submission" date="2019-11" db="EMBL/GenBank/DDBJ databases">
        <title>Draft genome sequence of 12 host-associated Lactobacillus reuteri rodent strains.</title>
        <authorList>
            <person name="Zhang S."/>
            <person name="Ozcam M."/>
            <person name="Van Pijkeren J.P."/>
        </authorList>
    </citation>
    <scope>NUCLEOTIDE SEQUENCE [LARGE SCALE GENOMIC DNA]</scope>
    <source>
        <strain evidence="2 3">N4I</strain>
    </source>
</reference>
<feature type="domain" description="DUF2357" evidence="1">
    <location>
        <begin position="208"/>
        <end position="298"/>
    </location>
</feature>
<dbReference type="InterPro" id="IPR018633">
    <property type="entry name" value="DUF2357"/>
</dbReference>